<dbReference type="Proteomes" id="UP000230750">
    <property type="component" value="Unassembled WGS sequence"/>
</dbReference>
<sequence length="225" mass="25746">MEQSGNIESIAKNITEVCSDNFLVSKDNSRLVQRSTLQLIAIASKMKIPIAWFHLEDCVANVQLDRPRIHLTSGLAIDTLKHVKELKITEMGRELTCEEALSVIKFSLNCDGLQVLTLNYCLLPKRLEEESFLQKFGKANTSVFWLPTTIWYRLRSSGQWELSKKQLLAVAKLSCEVFATLLLRVRPTIDDFENHISNTSKASEFRITLFQLRIIIIAQTFQKPF</sequence>
<proteinExistence type="predicted"/>
<comment type="caution">
    <text evidence="1">The sequence shown here is derived from an EMBL/GenBank/DDBJ whole genome shotgun (WGS) entry which is preliminary data.</text>
</comment>
<accession>A0A2G8KUC6</accession>
<dbReference type="OrthoDB" id="120976at2759"/>
<reference evidence="1 2" key="1">
    <citation type="journal article" date="2017" name="PLoS Biol.">
        <title>The sea cucumber genome provides insights into morphological evolution and visceral regeneration.</title>
        <authorList>
            <person name="Zhang X."/>
            <person name="Sun L."/>
            <person name="Yuan J."/>
            <person name="Sun Y."/>
            <person name="Gao Y."/>
            <person name="Zhang L."/>
            <person name="Li S."/>
            <person name="Dai H."/>
            <person name="Hamel J.F."/>
            <person name="Liu C."/>
            <person name="Yu Y."/>
            <person name="Liu S."/>
            <person name="Lin W."/>
            <person name="Guo K."/>
            <person name="Jin S."/>
            <person name="Xu P."/>
            <person name="Storey K.B."/>
            <person name="Huan P."/>
            <person name="Zhang T."/>
            <person name="Zhou Y."/>
            <person name="Zhang J."/>
            <person name="Lin C."/>
            <person name="Li X."/>
            <person name="Xing L."/>
            <person name="Huo D."/>
            <person name="Sun M."/>
            <person name="Wang L."/>
            <person name="Mercier A."/>
            <person name="Li F."/>
            <person name="Yang H."/>
            <person name="Xiang J."/>
        </authorList>
    </citation>
    <scope>NUCLEOTIDE SEQUENCE [LARGE SCALE GENOMIC DNA]</scope>
    <source>
        <strain evidence="1">Shaxun</strain>
        <tissue evidence="1">Muscle</tissue>
    </source>
</reference>
<evidence type="ECO:0000313" key="1">
    <source>
        <dbReference type="EMBL" id="PIK51582.1"/>
    </source>
</evidence>
<keyword evidence="2" id="KW-1185">Reference proteome</keyword>
<evidence type="ECO:0000313" key="2">
    <source>
        <dbReference type="Proteomes" id="UP000230750"/>
    </source>
</evidence>
<organism evidence="1 2">
    <name type="scientific">Stichopus japonicus</name>
    <name type="common">Sea cucumber</name>
    <dbReference type="NCBI Taxonomy" id="307972"/>
    <lineage>
        <taxon>Eukaryota</taxon>
        <taxon>Metazoa</taxon>
        <taxon>Echinodermata</taxon>
        <taxon>Eleutherozoa</taxon>
        <taxon>Echinozoa</taxon>
        <taxon>Holothuroidea</taxon>
        <taxon>Aspidochirotacea</taxon>
        <taxon>Aspidochirotida</taxon>
        <taxon>Stichopodidae</taxon>
        <taxon>Apostichopus</taxon>
    </lineage>
</organism>
<gene>
    <name evidence="1" type="ORF">BSL78_11544</name>
</gene>
<name>A0A2G8KUC6_STIJA</name>
<dbReference type="AlphaFoldDB" id="A0A2G8KUC6"/>
<dbReference type="EMBL" id="MRZV01000365">
    <property type="protein sequence ID" value="PIK51582.1"/>
    <property type="molecule type" value="Genomic_DNA"/>
</dbReference>
<protein>
    <submittedName>
        <fullName evidence="1">Uncharacterized protein</fullName>
    </submittedName>
</protein>